<evidence type="ECO:0000259" key="2">
    <source>
        <dbReference type="PROSITE" id="PS50404"/>
    </source>
</evidence>
<evidence type="ECO:0000256" key="1">
    <source>
        <dbReference type="RuleBase" id="RU003494"/>
    </source>
</evidence>
<evidence type="ECO:0000259" key="3">
    <source>
        <dbReference type="PROSITE" id="PS50405"/>
    </source>
</evidence>
<dbReference type="InterPro" id="IPR010987">
    <property type="entry name" value="Glutathione-S-Trfase_C-like"/>
</dbReference>
<dbReference type="Gene3D" id="1.20.1050.10">
    <property type="match status" value="1"/>
</dbReference>
<reference evidence="4 5" key="1">
    <citation type="submission" date="2019-01" db="EMBL/GenBank/DDBJ databases">
        <authorList>
            <person name="Deng T."/>
        </authorList>
    </citation>
    <scope>NUCLEOTIDE SEQUENCE [LARGE SCALE GENOMIC DNA]</scope>
    <source>
        <strain evidence="4 5">F8825</strain>
    </source>
</reference>
<dbReference type="PANTHER" id="PTHR44051">
    <property type="entry name" value="GLUTATHIONE S-TRANSFERASE-RELATED"/>
    <property type="match status" value="1"/>
</dbReference>
<sequence>MLKIYGVYKSRATRPLWLAGELGLAFEHVPVLQARKLDDPLAGDAQINTRTPAFLELCPMGVIPAIEDDGLVLFESMAINLYLAKKHGGPLAPTDLREDALMTQWSFFGATEIETNALKISSAAAEGRLESSRDEVEAAARLLKRPFAVLERHFADNDYLVGGRFTVADINLAEIVRYAQAYTPLFDAHPKLKAWLARCQSRAAFKAMWERRLSEPTP</sequence>
<feature type="domain" description="GST N-terminal" evidence="2">
    <location>
        <begin position="1"/>
        <end position="91"/>
    </location>
</feature>
<dbReference type="PROSITE" id="PS50404">
    <property type="entry name" value="GST_NTER"/>
    <property type="match status" value="1"/>
</dbReference>
<proteinExistence type="inferred from homology"/>
<dbReference type="InterPro" id="IPR040079">
    <property type="entry name" value="Glutathione_S-Trfase"/>
</dbReference>
<organism evidence="4 5">
    <name type="scientific">Ciceribacter ferrooxidans</name>
    <dbReference type="NCBI Taxonomy" id="2509717"/>
    <lineage>
        <taxon>Bacteria</taxon>
        <taxon>Pseudomonadati</taxon>
        <taxon>Pseudomonadota</taxon>
        <taxon>Alphaproteobacteria</taxon>
        <taxon>Hyphomicrobiales</taxon>
        <taxon>Rhizobiaceae</taxon>
        <taxon>Ciceribacter</taxon>
    </lineage>
</organism>
<dbReference type="CDD" id="cd03046">
    <property type="entry name" value="GST_N_GTT1_like"/>
    <property type="match status" value="1"/>
</dbReference>
<dbReference type="SUPFAM" id="SSF52833">
    <property type="entry name" value="Thioredoxin-like"/>
    <property type="match status" value="1"/>
</dbReference>
<dbReference type="Pfam" id="PF02798">
    <property type="entry name" value="GST_N"/>
    <property type="match status" value="1"/>
</dbReference>
<dbReference type="PANTHER" id="PTHR44051:SF8">
    <property type="entry name" value="GLUTATHIONE S-TRANSFERASE GSTA"/>
    <property type="match status" value="1"/>
</dbReference>
<dbReference type="PROSITE" id="PS50405">
    <property type="entry name" value="GST_CTER"/>
    <property type="match status" value="1"/>
</dbReference>
<dbReference type="AlphaFoldDB" id="A0A4Q2TDB3"/>
<dbReference type="CDD" id="cd03207">
    <property type="entry name" value="GST_C_8"/>
    <property type="match status" value="1"/>
</dbReference>
<dbReference type="Proteomes" id="UP000291088">
    <property type="component" value="Unassembled WGS sequence"/>
</dbReference>
<dbReference type="InterPro" id="IPR004045">
    <property type="entry name" value="Glutathione_S-Trfase_N"/>
</dbReference>
<dbReference type="RefSeq" id="WP_129331797.1">
    <property type="nucleotide sequence ID" value="NZ_SDVB01000196.1"/>
</dbReference>
<dbReference type="SFLD" id="SFLDS00019">
    <property type="entry name" value="Glutathione_Transferase_(cytos"/>
    <property type="match status" value="1"/>
</dbReference>
<dbReference type="GO" id="GO:0016740">
    <property type="term" value="F:transferase activity"/>
    <property type="evidence" value="ECO:0007669"/>
    <property type="project" value="UniProtKB-KW"/>
</dbReference>
<dbReference type="InterPro" id="IPR036249">
    <property type="entry name" value="Thioredoxin-like_sf"/>
</dbReference>
<dbReference type="OrthoDB" id="9810080at2"/>
<dbReference type="InterPro" id="IPR004046">
    <property type="entry name" value="GST_C"/>
</dbReference>
<gene>
    <name evidence="4" type="ORF">EUU22_09520</name>
</gene>
<comment type="similarity">
    <text evidence="1">Belongs to the GST superfamily.</text>
</comment>
<keyword evidence="4" id="KW-0808">Transferase</keyword>
<feature type="domain" description="GST C-terminal" evidence="3">
    <location>
        <begin position="95"/>
        <end position="218"/>
    </location>
</feature>
<dbReference type="InterPro" id="IPR036282">
    <property type="entry name" value="Glutathione-S-Trfase_C_sf"/>
</dbReference>
<protein>
    <submittedName>
        <fullName evidence="4">Glutathione S-transferase family protein</fullName>
    </submittedName>
</protein>
<dbReference type="Pfam" id="PF00043">
    <property type="entry name" value="GST_C"/>
    <property type="match status" value="1"/>
</dbReference>
<dbReference type="SFLD" id="SFLDG00358">
    <property type="entry name" value="Main_(cytGST)"/>
    <property type="match status" value="1"/>
</dbReference>
<dbReference type="Gene3D" id="3.40.30.10">
    <property type="entry name" value="Glutaredoxin"/>
    <property type="match status" value="1"/>
</dbReference>
<name>A0A4Q2TDB3_9HYPH</name>
<dbReference type="SUPFAM" id="SSF47616">
    <property type="entry name" value="GST C-terminal domain-like"/>
    <property type="match status" value="1"/>
</dbReference>
<dbReference type="EMBL" id="SDVB01000196">
    <property type="protein sequence ID" value="RYC15265.1"/>
    <property type="molecule type" value="Genomic_DNA"/>
</dbReference>
<accession>A0A4Q2TDB3</accession>
<keyword evidence="5" id="KW-1185">Reference proteome</keyword>
<evidence type="ECO:0000313" key="5">
    <source>
        <dbReference type="Proteomes" id="UP000291088"/>
    </source>
</evidence>
<comment type="caution">
    <text evidence="4">The sequence shown here is derived from an EMBL/GenBank/DDBJ whole genome shotgun (WGS) entry which is preliminary data.</text>
</comment>
<evidence type="ECO:0000313" key="4">
    <source>
        <dbReference type="EMBL" id="RYC15265.1"/>
    </source>
</evidence>